<dbReference type="PANTHER" id="PTHR43179">
    <property type="entry name" value="RHAMNOSYLTRANSFERASE WBBL"/>
    <property type="match status" value="1"/>
</dbReference>
<dbReference type="Gene3D" id="3.90.550.10">
    <property type="entry name" value="Spore Coat Polysaccharide Biosynthesis Protein SpsA, Chain A"/>
    <property type="match status" value="1"/>
</dbReference>
<comment type="caution">
    <text evidence="5">The sequence shown here is derived from an EMBL/GenBank/DDBJ whole genome shotgun (WGS) entry which is preliminary data.</text>
</comment>
<gene>
    <name evidence="5" type="ORF">OQ252_11465</name>
</gene>
<organism evidence="5 6">
    <name type="scientific">Acetobacter farinalis</name>
    <dbReference type="NCBI Taxonomy" id="1260984"/>
    <lineage>
        <taxon>Bacteria</taxon>
        <taxon>Pseudomonadati</taxon>
        <taxon>Pseudomonadota</taxon>
        <taxon>Alphaproteobacteria</taxon>
        <taxon>Acetobacterales</taxon>
        <taxon>Acetobacteraceae</taxon>
        <taxon>Acetobacter</taxon>
    </lineage>
</organism>
<dbReference type="SUPFAM" id="SSF53756">
    <property type="entry name" value="UDP-Glycosyltransferase/glycogen phosphorylase"/>
    <property type="match status" value="1"/>
</dbReference>
<evidence type="ECO:0000256" key="3">
    <source>
        <dbReference type="ARBA" id="ARBA00022679"/>
    </source>
</evidence>
<dbReference type="Gene3D" id="3.40.50.2000">
    <property type="entry name" value="Glycogen Phosphorylase B"/>
    <property type="match status" value="1"/>
</dbReference>
<dbReference type="Pfam" id="PF00535">
    <property type="entry name" value="Glycos_transf_2"/>
    <property type="match status" value="1"/>
</dbReference>
<dbReference type="EC" id="2.4.-.-" evidence="5"/>
<evidence type="ECO:0000313" key="6">
    <source>
        <dbReference type="Proteomes" id="UP001526446"/>
    </source>
</evidence>
<protein>
    <submittedName>
        <fullName evidence="5">Glycosyltransferase</fullName>
        <ecNumber evidence="5">2.4.-.-</ecNumber>
    </submittedName>
</protein>
<evidence type="ECO:0000313" key="5">
    <source>
        <dbReference type="EMBL" id="MCX2562008.1"/>
    </source>
</evidence>
<dbReference type="RefSeq" id="WP_166123134.1">
    <property type="nucleotide sequence ID" value="NZ_JAPIUX010000019.1"/>
</dbReference>
<dbReference type="InterPro" id="IPR029044">
    <property type="entry name" value="Nucleotide-diphossugar_trans"/>
</dbReference>
<evidence type="ECO:0000256" key="2">
    <source>
        <dbReference type="ARBA" id="ARBA00022676"/>
    </source>
</evidence>
<dbReference type="EMBL" id="JAPIUX010000019">
    <property type="protein sequence ID" value="MCX2562008.1"/>
    <property type="molecule type" value="Genomic_DNA"/>
</dbReference>
<name>A0ABT3Q9N8_9PROT</name>
<keyword evidence="2 5" id="KW-0328">Glycosyltransferase</keyword>
<dbReference type="Proteomes" id="UP001526446">
    <property type="component" value="Unassembled WGS sequence"/>
</dbReference>
<dbReference type="GO" id="GO:0016757">
    <property type="term" value="F:glycosyltransferase activity"/>
    <property type="evidence" value="ECO:0007669"/>
    <property type="project" value="UniProtKB-KW"/>
</dbReference>
<accession>A0ABT3Q9N8</accession>
<proteinExistence type="inferred from homology"/>
<dbReference type="SUPFAM" id="SSF53448">
    <property type="entry name" value="Nucleotide-diphospho-sugar transferases"/>
    <property type="match status" value="1"/>
</dbReference>
<reference evidence="5 6" key="1">
    <citation type="submission" date="2022-11" db="EMBL/GenBank/DDBJ databases">
        <title>Genome sequencing of Acetobacter type strain.</title>
        <authorList>
            <person name="Heo J."/>
            <person name="Lee D."/>
            <person name="Han B.-H."/>
            <person name="Hong S.-B."/>
            <person name="Kwon S.-W."/>
        </authorList>
    </citation>
    <scope>NUCLEOTIDE SEQUENCE [LARGE SCALE GENOMIC DNA]</scope>
    <source>
        <strain evidence="5 6">KACC 21251</strain>
    </source>
</reference>
<keyword evidence="6" id="KW-1185">Reference proteome</keyword>
<sequence length="959" mass="107419">MGIGITRLLLNIPSASEPFELIRSRSTSRLSRILLTATRLHFSHYRQAYEEFQALLTQYTDLDLPAFQVLGQAVCHATNRAGWCTLSPAGKLHIMLRKPITLERLCLVSDGSSAPLSAFRTLREQNRLSVILPENWKQIEHLTLTLPGERLLGDTFHIPHFLKTEGFVTSGPAGLSGWARYPANPESSVKIKIIPQDDTQKPIFLFTENTKFFSPDMIAGDAIKHAFFIDYEKIRRKGTLFSVCSEGGASFYGSPLSLDPLAENARRYAQDMSRLFPAVCFEKHPENPESSHSFKSRKSKRLSPVSVIIPVYNGFAATKTCITLCLKHMPENARLIIVNDASPNTDIRKYLSHIASKPNILVLHNQKNLGFPKSVNHGLRHRHQNEDVVLLNSDTLVCRNWLLVLQRAAYTQPDIGTVTPLSNNATIFSYPSATQINAVPDARACQDISATMGQLWRGETIDVPTAHGFCMYIKSGCLNETGLLRDDVFAQGYGEENDFCRRAAALGWRHVACPGTFVGHAESQSFSPVKSDLIARNLRLLNALHPGYDEMVARWQDQDPLAASRKALDLARLHRKNPVLKSVILIMHDREGGIFRHVWKRVSSYEVKGIFAFVMSPEKSRSGRPVWKLSSVRDKDYPNLVIPQNAFSFRDLYKKLGCEKFEIHSYIGSTLEQIFSLSALKLPYDVYIHDYSWFCPRITLVSGLNQYCGEPDTRGCQACIRTFGTQTGDKTPLEALRRGSKVLLEKAECVICPSLDTAKRITRHFGIQPDIHAWENVRHARTLFFPYKAHHENRTIGILGAISLEKGYECLLALARLIKHARIPATLVLIGYTCDDAPLLETGVVTITGRYKEYEISALTEKYAIDWFFLPSLWPETWSYVLTHIWTSNRAAIVYDIGAPAERIKQSGGGLVIPLHTPLHALIAVLMAPYNYTGAFGTQGDALSLPPAPQTQTRPAPVS</sequence>
<evidence type="ECO:0000259" key="4">
    <source>
        <dbReference type="Pfam" id="PF00535"/>
    </source>
</evidence>
<dbReference type="InterPro" id="IPR001173">
    <property type="entry name" value="Glyco_trans_2-like"/>
</dbReference>
<comment type="similarity">
    <text evidence="1">Belongs to the glycosyltransferase 2 family.</text>
</comment>
<feature type="domain" description="Glycosyltransferase 2-like" evidence="4">
    <location>
        <begin position="306"/>
        <end position="444"/>
    </location>
</feature>
<evidence type="ECO:0000256" key="1">
    <source>
        <dbReference type="ARBA" id="ARBA00006739"/>
    </source>
</evidence>
<keyword evidence="3 5" id="KW-0808">Transferase</keyword>
<dbReference type="PANTHER" id="PTHR43179:SF12">
    <property type="entry name" value="GALACTOFURANOSYLTRANSFERASE GLFT2"/>
    <property type="match status" value="1"/>
</dbReference>